<sequence>MSHLPPQGGFPPPQGGFPSSQGGYTPVQGGYAPQPGYPPQQDVMPVQSGGYYPPSVGGLPVPAQQGYPPQDLLTSPPQVYTGGQPYGYPQNSQPSLYPQQQHPQHAMYATAESQLGGSQYSLMGGYQPPSGSMNLGVTHPGFTTSFPPTSQDDGLYAMTSSPHAPAGGGPPYPSLPLPGMPGPGEMAGMRYVGGGQYPGPPPHQFQPGLYDTTSPPGYLPHPGF</sequence>
<dbReference type="Proteomes" id="UP000085678">
    <property type="component" value="Unplaced"/>
</dbReference>
<feature type="region of interest" description="Disordered" evidence="1">
    <location>
        <begin position="1"/>
        <end position="107"/>
    </location>
</feature>
<feature type="compositionally biased region" description="Low complexity" evidence="1">
    <location>
        <begin position="16"/>
        <end position="34"/>
    </location>
</feature>
<name>A0A1S3J0N0_LINAN</name>
<gene>
    <name evidence="3" type="primary">LOC106169164</name>
</gene>
<organism evidence="2 3">
    <name type="scientific">Lingula anatina</name>
    <name type="common">Brachiopod</name>
    <name type="synonym">Lingula unguis</name>
    <dbReference type="NCBI Taxonomy" id="7574"/>
    <lineage>
        <taxon>Eukaryota</taxon>
        <taxon>Metazoa</taxon>
        <taxon>Spiralia</taxon>
        <taxon>Lophotrochozoa</taxon>
        <taxon>Brachiopoda</taxon>
        <taxon>Linguliformea</taxon>
        <taxon>Lingulata</taxon>
        <taxon>Lingulida</taxon>
        <taxon>Linguloidea</taxon>
        <taxon>Lingulidae</taxon>
        <taxon>Lingula</taxon>
    </lineage>
</organism>
<dbReference type="AlphaFoldDB" id="A0A1S3J0N0"/>
<dbReference type="RefSeq" id="XP_013404000.1">
    <property type="nucleotide sequence ID" value="XM_013548546.1"/>
</dbReference>
<evidence type="ECO:0000256" key="1">
    <source>
        <dbReference type="SAM" id="MobiDB-lite"/>
    </source>
</evidence>
<dbReference type="GeneID" id="106169164"/>
<evidence type="ECO:0000313" key="2">
    <source>
        <dbReference type="Proteomes" id="UP000085678"/>
    </source>
</evidence>
<keyword evidence="2" id="KW-1185">Reference proteome</keyword>
<reference evidence="3" key="1">
    <citation type="submission" date="2025-08" db="UniProtKB">
        <authorList>
            <consortium name="RefSeq"/>
        </authorList>
    </citation>
    <scope>IDENTIFICATION</scope>
    <source>
        <tissue evidence="3">Gonads</tissue>
    </source>
</reference>
<feature type="compositionally biased region" description="Pro residues" evidence="1">
    <location>
        <begin position="168"/>
        <end position="181"/>
    </location>
</feature>
<feature type="region of interest" description="Disordered" evidence="1">
    <location>
        <begin position="160"/>
        <end position="224"/>
    </location>
</feature>
<proteinExistence type="predicted"/>
<feature type="compositionally biased region" description="Polar residues" evidence="1">
    <location>
        <begin position="89"/>
        <end position="103"/>
    </location>
</feature>
<evidence type="ECO:0000313" key="3">
    <source>
        <dbReference type="RefSeq" id="XP_013404000.1"/>
    </source>
</evidence>
<dbReference type="InParanoid" id="A0A1S3J0N0"/>
<dbReference type="KEGG" id="lak:106169164"/>
<accession>A0A1S3J0N0</accession>
<protein>
    <submittedName>
        <fullName evidence="3">Calcium-binding protein P</fullName>
    </submittedName>
</protein>